<dbReference type="STRING" id="909613.UO65_2355"/>
<keyword evidence="2" id="KW-1185">Reference proteome</keyword>
<organism evidence="1 2">
    <name type="scientific">Actinokineospora spheciospongiae</name>
    <dbReference type="NCBI Taxonomy" id="909613"/>
    <lineage>
        <taxon>Bacteria</taxon>
        <taxon>Bacillati</taxon>
        <taxon>Actinomycetota</taxon>
        <taxon>Actinomycetes</taxon>
        <taxon>Pseudonocardiales</taxon>
        <taxon>Pseudonocardiaceae</taxon>
        <taxon>Actinokineospora</taxon>
    </lineage>
</organism>
<dbReference type="RefSeq" id="WP_052021032.1">
    <property type="nucleotide sequence ID" value="NZ_AYXG01000081.1"/>
</dbReference>
<gene>
    <name evidence="1" type="ORF">UO65_2355</name>
</gene>
<dbReference type="PATRIC" id="fig|909613.9.peg.2362"/>
<name>W7IPN7_9PSEU</name>
<dbReference type="InterPro" id="IPR006439">
    <property type="entry name" value="HAD-SF_hydro_IA"/>
</dbReference>
<reference evidence="1 2" key="1">
    <citation type="journal article" date="2014" name="Genome Announc.">
        <title>Draft Genome Sequence of the Antitrypanosomally Active Sponge-Associated Bacterium Actinokineospora sp. Strain EG49.</title>
        <authorList>
            <person name="Harjes J."/>
            <person name="Ryu T."/>
            <person name="Abdelmohsen U.R."/>
            <person name="Moitinho-Silva L."/>
            <person name="Horn H."/>
            <person name="Ravasi T."/>
            <person name="Hentschel U."/>
        </authorList>
    </citation>
    <scope>NUCLEOTIDE SEQUENCE [LARGE SCALE GENOMIC DNA]</scope>
    <source>
        <strain evidence="1 2">EG49</strain>
    </source>
</reference>
<dbReference type="Gene3D" id="3.40.50.1000">
    <property type="entry name" value="HAD superfamily/HAD-like"/>
    <property type="match status" value="1"/>
</dbReference>
<dbReference type="PANTHER" id="PTHR43481:SF4">
    <property type="entry name" value="GLYCEROL-1-PHOSPHATE PHOSPHOHYDROLASE 1-RELATED"/>
    <property type="match status" value="1"/>
</dbReference>
<dbReference type="InterPro" id="IPR051806">
    <property type="entry name" value="HAD-like_SPP"/>
</dbReference>
<dbReference type="OrthoDB" id="9800058at2"/>
<dbReference type="InterPro" id="IPR023214">
    <property type="entry name" value="HAD_sf"/>
</dbReference>
<evidence type="ECO:0000313" key="2">
    <source>
        <dbReference type="Proteomes" id="UP000019277"/>
    </source>
</evidence>
<dbReference type="InterPro" id="IPR036412">
    <property type="entry name" value="HAD-like_sf"/>
</dbReference>
<dbReference type="SFLD" id="SFLDG01129">
    <property type="entry name" value="C1.5:_HAD__Beta-PGM__Phosphata"/>
    <property type="match status" value="1"/>
</dbReference>
<sequence>MNSDLRTPDLATTIRLGIGALTLECRAICFDLDGVLADSHDHITRAITRWAQDRQVDLRDLAEASRSLTDVEFVRIAAPHLDAEAEAREIQRIEYELAGETPPMPGAVELYRSIPRHATAVVTSGARAVVTRRLHSLGVGDPNILVSADDVTAGKPDPEPYRTALRHLGAHPADAIAVEDTVVGARSAKAAGMRVIGVGEHLTGGWLTTLFETCVPSLDHIGTRRA</sequence>
<accession>W7IPN7</accession>
<dbReference type="NCBIfam" id="TIGR01509">
    <property type="entry name" value="HAD-SF-IA-v3"/>
    <property type="match status" value="1"/>
</dbReference>
<comment type="caution">
    <text evidence="1">The sequence shown here is derived from an EMBL/GenBank/DDBJ whole genome shotgun (WGS) entry which is preliminary data.</text>
</comment>
<dbReference type="GO" id="GO:0050308">
    <property type="term" value="F:sugar-phosphatase activity"/>
    <property type="evidence" value="ECO:0007669"/>
    <property type="project" value="TreeGrafter"/>
</dbReference>
<dbReference type="eggNOG" id="COG0637">
    <property type="taxonomic scope" value="Bacteria"/>
</dbReference>
<dbReference type="Gene3D" id="1.10.150.240">
    <property type="entry name" value="Putative phosphatase, domain 2"/>
    <property type="match status" value="1"/>
</dbReference>
<dbReference type="EMBL" id="AYXG01000081">
    <property type="protein sequence ID" value="EWC62368.1"/>
    <property type="molecule type" value="Genomic_DNA"/>
</dbReference>
<dbReference type="AlphaFoldDB" id="W7IPN7"/>
<proteinExistence type="predicted"/>
<evidence type="ECO:0000313" key="1">
    <source>
        <dbReference type="EMBL" id="EWC62368.1"/>
    </source>
</evidence>
<dbReference type="SFLD" id="SFLDS00003">
    <property type="entry name" value="Haloacid_Dehalogenase"/>
    <property type="match status" value="1"/>
</dbReference>
<protein>
    <submittedName>
        <fullName evidence="1">Putative phosphatase YfbT</fullName>
    </submittedName>
</protein>
<dbReference type="PRINTS" id="PR00413">
    <property type="entry name" value="HADHALOGNASE"/>
</dbReference>
<dbReference type="PANTHER" id="PTHR43481">
    <property type="entry name" value="FRUCTOSE-1-PHOSPHATE PHOSPHATASE"/>
    <property type="match status" value="1"/>
</dbReference>
<dbReference type="Pfam" id="PF00702">
    <property type="entry name" value="Hydrolase"/>
    <property type="match status" value="1"/>
</dbReference>
<dbReference type="InterPro" id="IPR023198">
    <property type="entry name" value="PGP-like_dom2"/>
</dbReference>
<dbReference type="Proteomes" id="UP000019277">
    <property type="component" value="Unassembled WGS sequence"/>
</dbReference>
<dbReference type="SUPFAM" id="SSF56784">
    <property type="entry name" value="HAD-like"/>
    <property type="match status" value="1"/>
</dbReference>